<keyword evidence="3" id="KW-1003">Cell membrane</keyword>
<evidence type="ECO:0000256" key="3">
    <source>
        <dbReference type="ARBA" id="ARBA00022475"/>
    </source>
</evidence>
<name>A0A933SDD0_UNCEI</name>
<evidence type="ECO:0000313" key="10">
    <source>
        <dbReference type="Proteomes" id="UP000696931"/>
    </source>
</evidence>
<dbReference type="Gene3D" id="3.40.50.2300">
    <property type="match status" value="2"/>
</dbReference>
<dbReference type="Proteomes" id="UP000696931">
    <property type="component" value="Unassembled WGS sequence"/>
</dbReference>
<feature type="signal peptide" evidence="7">
    <location>
        <begin position="1"/>
        <end position="21"/>
    </location>
</feature>
<reference evidence="9" key="1">
    <citation type="submission" date="2020-07" db="EMBL/GenBank/DDBJ databases">
        <title>Huge and variable diversity of episymbiotic CPR bacteria and DPANN archaea in groundwater ecosystems.</title>
        <authorList>
            <person name="He C.Y."/>
            <person name="Keren R."/>
            <person name="Whittaker M."/>
            <person name="Farag I.F."/>
            <person name="Doudna J."/>
            <person name="Cate J.H.D."/>
            <person name="Banfield J.F."/>
        </authorList>
    </citation>
    <scope>NUCLEOTIDE SEQUENCE</scope>
    <source>
        <strain evidence="9">NC_groundwater_1813_Pr3_B-0.1um_71_17</strain>
    </source>
</reference>
<comment type="caution">
    <text evidence="9">The sequence shown here is derived from an EMBL/GenBank/DDBJ whole genome shotgun (WGS) entry which is preliminary data.</text>
</comment>
<dbReference type="PROSITE" id="PS51257">
    <property type="entry name" value="PROKAR_LIPOPROTEIN"/>
    <property type="match status" value="1"/>
</dbReference>
<feature type="chain" id="PRO_5036714554" evidence="7">
    <location>
        <begin position="22"/>
        <end position="344"/>
    </location>
</feature>
<evidence type="ECO:0000256" key="1">
    <source>
        <dbReference type="ARBA" id="ARBA00004193"/>
    </source>
</evidence>
<keyword evidence="4 7" id="KW-0732">Signal</keyword>
<dbReference type="PANTHER" id="PTHR34296">
    <property type="entry name" value="TRANSCRIPTIONAL ACTIVATOR PROTEIN MED"/>
    <property type="match status" value="1"/>
</dbReference>
<evidence type="ECO:0000256" key="6">
    <source>
        <dbReference type="ARBA" id="ARBA00023288"/>
    </source>
</evidence>
<evidence type="ECO:0000256" key="4">
    <source>
        <dbReference type="ARBA" id="ARBA00022729"/>
    </source>
</evidence>
<comment type="subcellular location">
    <subcellularLocation>
        <location evidence="1">Cell membrane</location>
        <topology evidence="1">Lipid-anchor</topology>
    </subcellularLocation>
</comment>
<dbReference type="SUPFAM" id="SSF53822">
    <property type="entry name" value="Periplasmic binding protein-like I"/>
    <property type="match status" value="1"/>
</dbReference>
<dbReference type="GO" id="GO:0005886">
    <property type="term" value="C:plasma membrane"/>
    <property type="evidence" value="ECO:0007669"/>
    <property type="project" value="UniProtKB-SubCell"/>
</dbReference>
<evidence type="ECO:0000256" key="2">
    <source>
        <dbReference type="ARBA" id="ARBA00008610"/>
    </source>
</evidence>
<evidence type="ECO:0000256" key="5">
    <source>
        <dbReference type="ARBA" id="ARBA00023136"/>
    </source>
</evidence>
<gene>
    <name evidence="9" type="ORF">HZA61_13395</name>
</gene>
<accession>A0A933SDD0</accession>
<keyword evidence="5" id="KW-0472">Membrane</keyword>
<comment type="similarity">
    <text evidence="2">Belongs to the BMP lipoprotein family.</text>
</comment>
<proteinExistence type="inferred from homology"/>
<dbReference type="Pfam" id="PF02608">
    <property type="entry name" value="Bmp"/>
    <property type="match status" value="1"/>
</dbReference>
<feature type="domain" description="ABC transporter substrate-binding protein PnrA-like" evidence="8">
    <location>
        <begin position="41"/>
        <end position="342"/>
    </location>
</feature>
<dbReference type="InterPro" id="IPR003760">
    <property type="entry name" value="PnrA-like"/>
</dbReference>
<sequence>MLVRKLLAAPLALAASLLLLAGCASKTADKPAAANAPLEVGLVFDVGGRGDKSFNDAAYAGLERAQKELGVHFTTLETSEGADREVQLRQLAAGPAKIIFGVGFLFSDDIKALAKEFPDKKFACVDFTVNPGDSLPPNLVALTFKEEEGSFLVGALAAMTSKTGKIGFVGGMDVPLIRKFQAGYVAGAKAVNPKIEVLVKYAGNSGAAFKDPTKGKELGLAEYHAGADVIYHASGSTGLGVFEAARELNKLAIGVDKDQYEDAPGFILTSMVKVVDTAVFESIRATQQGTLTGGVQHLGLKENGVQWVYDDHNKALIPAAVKARVDSLAAEIIAGRIVVPSTTE</sequence>
<dbReference type="InterPro" id="IPR050957">
    <property type="entry name" value="BMP_lipoprotein"/>
</dbReference>
<organism evidence="9 10">
    <name type="scientific">Eiseniibacteriota bacterium</name>
    <dbReference type="NCBI Taxonomy" id="2212470"/>
    <lineage>
        <taxon>Bacteria</taxon>
        <taxon>Candidatus Eiseniibacteriota</taxon>
    </lineage>
</organism>
<dbReference type="AlphaFoldDB" id="A0A933SDD0"/>
<keyword evidence="6" id="KW-0449">Lipoprotein</keyword>
<dbReference type="CDD" id="cd06354">
    <property type="entry name" value="PBP1_PrnA-like"/>
    <property type="match status" value="1"/>
</dbReference>
<evidence type="ECO:0000259" key="8">
    <source>
        <dbReference type="Pfam" id="PF02608"/>
    </source>
</evidence>
<dbReference type="PANTHER" id="PTHR34296:SF2">
    <property type="entry name" value="ABC TRANSPORTER GUANOSINE-BINDING PROTEIN NUPN"/>
    <property type="match status" value="1"/>
</dbReference>
<dbReference type="InterPro" id="IPR028082">
    <property type="entry name" value="Peripla_BP_I"/>
</dbReference>
<evidence type="ECO:0000313" key="9">
    <source>
        <dbReference type="EMBL" id="MBI5170476.1"/>
    </source>
</evidence>
<evidence type="ECO:0000256" key="7">
    <source>
        <dbReference type="SAM" id="SignalP"/>
    </source>
</evidence>
<protein>
    <submittedName>
        <fullName evidence="9">BMP family ABC transporter substrate-binding protein</fullName>
    </submittedName>
</protein>
<dbReference type="EMBL" id="JACRIW010000094">
    <property type="protein sequence ID" value="MBI5170476.1"/>
    <property type="molecule type" value="Genomic_DNA"/>
</dbReference>